<proteinExistence type="predicted"/>
<sequence length="459" mass="49400">MEVWFKVPTAPFMAPTAAAGPTTWERSAVGSSSSFIGGTYGGGLQGEGILYEITTDGVFTVLHSFSGGDDGVAPTSVIQGSDGYYYGTSLNGGDPTKGGSVFRFAYCLGLAAISNAISTEAAPTCSVPITARLFYNGEDITDTKTPKRVIVGQQIPLTVKFYQNGKELTAPNPVITTLKWMIPGSSIAGYSPSIEAATVTPLVTTDITKRNIAYYWVDGSSQQNWAVSINVTANNQPVSARTTLTLLRPTAKITAITGAVTVGGGWDNTYTLAFGSNNSSPGIVFNRTRLSNPTGFSGKWEWVQLANINRRRFRTDTNTWERFVGVGVLDCTVSEGTNAADCSTYNYAATVIRTSDSPRTPLSKSFNIPLTPPINRAEVDESFSMYLMYQPTGAAGANAIWVPLRKVTWSWHGKAQLDSTVQKWKLVPGSSDNSVDPKDGDATIHPTWTSRFPQLEWKP</sequence>
<evidence type="ECO:0000313" key="1">
    <source>
        <dbReference type="EMBL" id="BAC90858.1"/>
    </source>
</evidence>
<dbReference type="KEGG" id="gvi:glr2917"/>
<reference evidence="1 2" key="1">
    <citation type="journal article" date="2003" name="DNA Res.">
        <title>Complete genome structure of Gloeobacter violaceus PCC 7421, a cyanobacterium that lacks thylakoids.</title>
        <authorList>
            <person name="Nakamura Y."/>
            <person name="Kaneko T."/>
            <person name="Sato S."/>
            <person name="Mimuro M."/>
            <person name="Miyashita H."/>
            <person name="Tsuchiya T."/>
            <person name="Sasamoto S."/>
            <person name="Watanabe A."/>
            <person name="Kawashima K."/>
            <person name="Kishida Y."/>
            <person name="Kiyokawa C."/>
            <person name="Kohara M."/>
            <person name="Matsumoto M."/>
            <person name="Matsuno A."/>
            <person name="Nakazaki N."/>
            <person name="Shimpo S."/>
            <person name="Takeuchi C."/>
            <person name="Yamada M."/>
            <person name="Tabata S."/>
        </authorList>
    </citation>
    <scope>NUCLEOTIDE SEQUENCE [LARGE SCALE GENOMIC DNA]</scope>
    <source>
        <strain evidence="2">ATCC 29082 / PCC 7421</strain>
    </source>
</reference>
<dbReference type="PATRIC" id="fig|251221.4.peg.2947"/>
<dbReference type="NCBIfam" id="TIGR03803">
    <property type="entry name" value="Gloeo_Verruco"/>
    <property type="match status" value="2"/>
</dbReference>
<dbReference type="OrthoDB" id="10020438at2"/>
<dbReference type="InParanoid" id="Q7NCR1"/>
<keyword evidence="2" id="KW-1185">Reference proteome</keyword>
<dbReference type="EnsemblBacteria" id="BAC90858">
    <property type="protein sequence ID" value="BAC90858"/>
    <property type="gene ID" value="BAC90858"/>
</dbReference>
<dbReference type="EMBL" id="BA000045">
    <property type="protein sequence ID" value="BAC90858.1"/>
    <property type="molecule type" value="Genomic_DNA"/>
</dbReference>
<gene>
    <name evidence="1" type="ordered locus">glr2917</name>
</gene>
<evidence type="ECO:0000313" key="2">
    <source>
        <dbReference type="Proteomes" id="UP000000557"/>
    </source>
</evidence>
<dbReference type="RefSeq" id="WP_011142911.1">
    <property type="nucleotide sequence ID" value="NC_005125.1"/>
</dbReference>
<accession>Q7NCR1</accession>
<protein>
    <submittedName>
        <fullName evidence="1">Glr2917 protein</fullName>
    </submittedName>
</protein>
<dbReference type="STRING" id="251221.gene:10760421"/>
<dbReference type="AlphaFoldDB" id="Q7NCR1"/>
<reference evidence="1 2" key="2">
    <citation type="journal article" date="2003" name="DNA Res.">
        <title>Complete genome structure of Gloeobacter violaceus PCC 7421, a cyanobacterium that lacks thylakoids (supplement).</title>
        <authorList>
            <person name="Nakamura Y."/>
            <person name="Kaneko T."/>
            <person name="Sato S."/>
            <person name="Mimuro M."/>
            <person name="Miyashita H."/>
            <person name="Tsuchiya T."/>
            <person name="Sasamoto S."/>
            <person name="Watanabe A."/>
            <person name="Kawashima K."/>
            <person name="Kishida Y."/>
            <person name="Kiyokawa C."/>
            <person name="Kohara M."/>
            <person name="Matsumoto M."/>
            <person name="Matsuno A."/>
            <person name="Nakazaki N."/>
            <person name="Shimpo S."/>
            <person name="Takeuchi C."/>
            <person name="Yamada M."/>
            <person name="Tabata S."/>
        </authorList>
    </citation>
    <scope>NUCLEOTIDE SEQUENCE [LARGE SCALE GENOMIC DNA]</scope>
    <source>
        <strain evidence="2">ATCC 29082 / PCC 7421</strain>
    </source>
</reference>
<dbReference type="Proteomes" id="UP000000557">
    <property type="component" value="Chromosome"/>
</dbReference>
<organism evidence="1 2">
    <name type="scientific">Gloeobacter violaceus (strain ATCC 29082 / PCC 7421)</name>
    <dbReference type="NCBI Taxonomy" id="251221"/>
    <lineage>
        <taxon>Bacteria</taxon>
        <taxon>Bacillati</taxon>
        <taxon>Cyanobacteriota</taxon>
        <taxon>Cyanophyceae</taxon>
        <taxon>Gloeobacterales</taxon>
        <taxon>Gloeobacteraceae</taxon>
        <taxon>Gloeobacter</taxon>
    </lineage>
</organism>
<dbReference type="HOGENOM" id="CLU_595497_0_0_3"/>
<name>Q7NCR1_GLOVI</name>
<dbReference type="InterPro" id="IPR022519">
    <property type="entry name" value="Gloeo/Verruco_rpt"/>
</dbReference>